<keyword evidence="1" id="KW-0479">Metal-binding</keyword>
<keyword evidence="7" id="KW-1185">Reference proteome</keyword>
<dbReference type="PROSITE" id="PS50199">
    <property type="entry name" value="ZF_RANBP2_2"/>
    <property type="match status" value="1"/>
</dbReference>
<reference evidence="6" key="1">
    <citation type="journal article" date="2023" name="Mol. Ecol. Resour.">
        <title>Chromosome-level genome assembly of a triploid poplar Populus alba 'Berolinensis'.</title>
        <authorList>
            <person name="Chen S."/>
            <person name="Yu Y."/>
            <person name="Wang X."/>
            <person name="Wang S."/>
            <person name="Zhang T."/>
            <person name="Zhou Y."/>
            <person name="He R."/>
            <person name="Meng N."/>
            <person name="Wang Y."/>
            <person name="Liu W."/>
            <person name="Liu Z."/>
            <person name="Liu J."/>
            <person name="Guo Q."/>
            <person name="Huang H."/>
            <person name="Sederoff R.R."/>
            <person name="Wang G."/>
            <person name="Qu G."/>
            <person name="Chen S."/>
        </authorList>
    </citation>
    <scope>NUCLEOTIDE SEQUENCE</scope>
    <source>
        <strain evidence="6">SC-2020</strain>
    </source>
</reference>
<dbReference type="AlphaFoldDB" id="A0AAD6QGB9"/>
<evidence type="ECO:0000256" key="4">
    <source>
        <dbReference type="PROSITE-ProRule" id="PRU00322"/>
    </source>
</evidence>
<protein>
    <recommendedName>
        <fullName evidence="5">RanBP2-type domain-containing protein</fullName>
    </recommendedName>
</protein>
<sequence>MVTGYAILASIITLPVHRAKPWRNGDWMCTNCNNHNYASRSWCNRCKTQRDMVPQPVNVL</sequence>
<dbReference type="EMBL" id="JAQIZT010000007">
    <property type="protein sequence ID" value="KAJ6989828.1"/>
    <property type="molecule type" value="Genomic_DNA"/>
</dbReference>
<dbReference type="SMART" id="SM00547">
    <property type="entry name" value="ZnF_RBZ"/>
    <property type="match status" value="1"/>
</dbReference>
<keyword evidence="3" id="KW-0862">Zinc</keyword>
<evidence type="ECO:0000313" key="7">
    <source>
        <dbReference type="Proteomes" id="UP001164929"/>
    </source>
</evidence>
<dbReference type="GO" id="GO:0008270">
    <property type="term" value="F:zinc ion binding"/>
    <property type="evidence" value="ECO:0007669"/>
    <property type="project" value="UniProtKB-KW"/>
</dbReference>
<keyword evidence="2 4" id="KW-0863">Zinc-finger</keyword>
<gene>
    <name evidence="6" type="ORF">NC653_018357</name>
</gene>
<accession>A0AAD6QGB9</accession>
<feature type="domain" description="RanBP2-type" evidence="5">
    <location>
        <begin position="23"/>
        <end position="52"/>
    </location>
</feature>
<comment type="caution">
    <text evidence="6">The sequence shown here is derived from an EMBL/GenBank/DDBJ whole genome shotgun (WGS) entry which is preliminary data.</text>
</comment>
<evidence type="ECO:0000256" key="2">
    <source>
        <dbReference type="ARBA" id="ARBA00022771"/>
    </source>
</evidence>
<evidence type="ECO:0000313" key="6">
    <source>
        <dbReference type="EMBL" id="KAJ6989828.1"/>
    </source>
</evidence>
<name>A0AAD6QGB9_9ROSI</name>
<evidence type="ECO:0000259" key="5">
    <source>
        <dbReference type="PROSITE" id="PS50199"/>
    </source>
</evidence>
<dbReference type="Pfam" id="PF00641">
    <property type="entry name" value="Zn_ribbon_RanBP"/>
    <property type="match status" value="1"/>
</dbReference>
<dbReference type="SUPFAM" id="SSF90209">
    <property type="entry name" value="Ran binding protein zinc finger-like"/>
    <property type="match status" value="1"/>
</dbReference>
<dbReference type="InterPro" id="IPR036443">
    <property type="entry name" value="Znf_RanBP2_sf"/>
</dbReference>
<evidence type="ECO:0000256" key="3">
    <source>
        <dbReference type="ARBA" id="ARBA00022833"/>
    </source>
</evidence>
<organism evidence="6 7">
    <name type="scientific">Populus alba x Populus x berolinensis</name>
    <dbReference type="NCBI Taxonomy" id="444605"/>
    <lineage>
        <taxon>Eukaryota</taxon>
        <taxon>Viridiplantae</taxon>
        <taxon>Streptophyta</taxon>
        <taxon>Embryophyta</taxon>
        <taxon>Tracheophyta</taxon>
        <taxon>Spermatophyta</taxon>
        <taxon>Magnoliopsida</taxon>
        <taxon>eudicotyledons</taxon>
        <taxon>Gunneridae</taxon>
        <taxon>Pentapetalae</taxon>
        <taxon>rosids</taxon>
        <taxon>fabids</taxon>
        <taxon>Malpighiales</taxon>
        <taxon>Salicaceae</taxon>
        <taxon>Saliceae</taxon>
        <taxon>Populus</taxon>
    </lineage>
</organism>
<dbReference type="Gene3D" id="4.10.1060.10">
    <property type="entry name" value="Zinc finger, RanBP2-type"/>
    <property type="match status" value="1"/>
</dbReference>
<evidence type="ECO:0000256" key="1">
    <source>
        <dbReference type="ARBA" id="ARBA00022723"/>
    </source>
</evidence>
<dbReference type="InterPro" id="IPR001876">
    <property type="entry name" value="Znf_RanBP2"/>
</dbReference>
<dbReference type="PROSITE" id="PS01358">
    <property type="entry name" value="ZF_RANBP2_1"/>
    <property type="match status" value="1"/>
</dbReference>
<dbReference type="Proteomes" id="UP001164929">
    <property type="component" value="Chromosome 7"/>
</dbReference>
<proteinExistence type="predicted"/>